<dbReference type="EMBL" id="LBHU01000001">
    <property type="protein sequence ID" value="KLI64523.1"/>
    <property type="molecule type" value="Genomic_DNA"/>
</dbReference>
<proteinExistence type="predicted"/>
<dbReference type="AlphaFoldDB" id="A0A0H0XPI7"/>
<keyword evidence="2" id="KW-1185">Reference proteome</keyword>
<comment type="caution">
    <text evidence="1">The sequence shown here is derived from an EMBL/GenBank/DDBJ whole genome shotgun (WGS) entry which is preliminary data.</text>
</comment>
<dbReference type="Proteomes" id="UP000053455">
    <property type="component" value="Unassembled WGS sequence"/>
</dbReference>
<organism evidence="1 2">
    <name type="scientific">Aurantiacibacter marinus</name>
    <dbReference type="NCBI Taxonomy" id="874156"/>
    <lineage>
        <taxon>Bacteria</taxon>
        <taxon>Pseudomonadati</taxon>
        <taxon>Pseudomonadota</taxon>
        <taxon>Alphaproteobacteria</taxon>
        <taxon>Sphingomonadales</taxon>
        <taxon>Erythrobacteraceae</taxon>
        <taxon>Aurantiacibacter</taxon>
    </lineage>
</organism>
<evidence type="ECO:0000313" key="1">
    <source>
        <dbReference type="EMBL" id="KLI64523.1"/>
    </source>
</evidence>
<protein>
    <submittedName>
        <fullName evidence="1">Uncharacterized protein</fullName>
    </submittedName>
</protein>
<reference evidence="1 2" key="1">
    <citation type="submission" date="2015-04" db="EMBL/GenBank/DDBJ databases">
        <title>The draft genome sequence of Erythrobacter marinus HWDM-33.</title>
        <authorList>
            <person name="Zhuang L."/>
            <person name="Liu Y."/>
            <person name="Shao Z."/>
        </authorList>
    </citation>
    <scope>NUCLEOTIDE SEQUENCE [LARGE SCALE GENOMIC DNA]</scope>
    <source>
        <strain evidence="1 2">HWDM-33</strain>
    </source>
</reference>
<dbReference type="PATRIC" id="fig|874156.12.peg.576"/>
<sequence length="79" mass="8674">MKRVARSLSCEGQTIFLGRINAMTLFLALAGTSGLQRRSDCRICLRAMHIAHARSACRYVHGGNRAQFVPPVASRVEST</sequence>
<name>A0A0H0XPI7_9SPHN</name>
<evidence type="ECO:0000313" key="2">
    <source>
        <dbReference type="Proteomes" id="UP000053455"/>
    </source>
</evidence>
<accession>A0A0H0XPI7</accession>
<gene>
    <name evidence="1" type="ORF">AAV99_02765</name>
</gene>